<accession>A0AAV5A1G4</accession>
<dbReference type="PANTHER" id="PTHR17630:SF44">
    <property type="entry name" value="PROTEIN AIM2"/>
    <property type="match status" value="1"/>
</dbReference>
<dbReference type="InterPro" id="IPR029058">
    <property type="entry name" value="AB_hydrolase_fold"/>
</dbReference>
<dbReference type="Pfam" id="PF01738">
    <property type="entry name" value="DLH"/>
    <property type="match status" value="1"/>
</dbReference>
<organism evidence="2 3">
    <name type="scientific">Clathrus columnatus</name>
    <dbReference type="NCBI Taxonomy" id="1419009"/>
    <lineage>
        <taxon>Eukaryota</taxon>
        <taxon>Fungi</taxon>
        <taxon>Dikarya</taxon>
        <taxon>Basidiomycota</taxon>
        <taxon>Agaricomycotina</taxon>
        <taxon>Agaricomycetes</taxon>
        <taxon>Phallomycetidae</taxon>
        <taxon>Phallales</taxon>
        <taxon>Clathraceae</taxon>
        <taxon>Clathrus</taxon>
    </lineage>
</organism>
<dbReference type="GO" id="GO:0016787">
    <property type="term" value="F:hydrolase activity"/>
    <property type="evidence" value="ECO:0007669"/>
    <property type="project" value="InterPro"/>
</dbReference>
<dbReference type="Proteomes" id="UP001050691">
    <property type="component" value="Unassembled WGS sequence"/>
</dbReference>
<evidence type="ECO:0000259" key="1">
    <source>
        <dbReference type="Pfam" id="PF01738"/>
    </source>
</evidence>
<gene>
    <name evidence="2" type="ORF">Clacol_002709</name>
</gene>
<proteinExistence type="predicted"/>
<reference evidence="2" key="1">
    <citation type="submission" date="2021-10" db="EMBL/GenBank/DDBJ databases">
        <title>De novo Genome Assembly of Clathrus columnatus (Basidiomycota, Fungi) Using Illumina and Nanopore Sequence Data.</title>
        <authorList>
            <person name="Ogiso-Tanaka E."/>
            <person name="Itagaki H."/>
            <person name="Hosoya T."/>
            <person name="Hosaka K."/>
        </authorList>
    </citation>
    <scope>NUCLEOTIDE SEQUENCE</scope>
    <source>
        <strain evidence="2">MO-923</strain>
    </source>
</reference>
<evidence type="ECO:0000313" key="2">
    <source>
        <dbReference type="EMBL" id="GJJ08491.1"/>
    </source>
</evidence>
<dbReference type="SUPFAM" id="SSF53474">
    <property type="entry name" value="alpha/beta-Hydrolases"/>
    <property type="match status" value="1"/>
</dbReference>
<protein>
    <recommendedName>
        <fullName evidence="1">Dienelactone hydrolase domain-containing protein</fullName>
    </recommendedName>
</protein>
<comment type="caution">
    <text evidence="2">The sequence shown here is derived from an EMBL/GenBank/DDBJ whole genome shotgun (WGS) entry which is preliminary data.</text>
</comment>
<dbReference type="Gene3D" id="3.40.50.1820">
    <property type="entry name" value="alpha/beta hydrolase"/>
    <property type="match status" value="1"/>
</dbReference>
<dbReference type="AlphaFoldDB" id="A0AAV5A1G4"/>
<feature type="domain" description="Dienelactone hydrolase" evidence="1">
    <location>
        <begin position="129"/>
        <end position="254"/>
    </location>
</feature>
<name>A0AAV5A1G4_9AGAM</name>
<evidence type="ECO:0000313" key="3">
    <source>
        <dbReference type="Proteomes" id="UP001050691"/>
    </source>
</evidence>
<sequence>MTSVCERCIQGYILDGQPSGVFEGPAYFKAAPVPSKRAVIVLTDIFGLKVPNSKLLADRYSEKLGCDLRLTSPSAIGNPPFTPEQLAPVVHDVPNTSTPFLAKIKFVATIFTSLPALMRIRFARRIKLEKKYDKIGVIGFCFGGAQVIRLASTDLFDSAIVAHPGPTGKKDIQAMKIPTSWICAEEDNTFPPSLRQEAESIFRRKHEIDKLEYEFKDYKGTVHGFAARPNLSIPVVKDAFEAAFEQTVSWFNKTLPVEKTA</sequence>
<keyword evidence="3" id="KW-1185">Reference proteome</keyword>
<dbReference type="EMBL" id="BPWL01000003">
    <property type="protein sequence ID" value="GJJ08491.1"/>
    <property type="molecule type" value="Genomic_DNA"/>
</dbReference>
<dbReference type="InterPro" id="IPR002925">
    <property type="entry name" value="Dienelactn_hydro"/>
</dbReference>
<dbReference type="PANTHER" id="PTHR17630">
    <property type="entry name" value="DIENELACTONE HYDROLASE"/>
    <property type="match status" value="1"/>
</dbReference>